<dbReference type="OrthoDB" id="1896086at2759"/>
<evidence type="ECO:0000256" key="1">
    <source>
        <dbReference type="SAM" id="SignalP"/>
    </source>
</evidence>
<sequence length="129" mass="14549">MAFRWLSLSPYLLMLPIQFGSAADPVNYNVTGYDTAPDLSQYAFDPFPPLKDEDGNQIDAENIRGTRLFGYYGCASGDVKIINEAYNDFGKLSHVNGLYSNIAWGDQAAKEMWGNDDDKKWPLPDERKE</sequence>
<proteinExistence type="predicted"/>
<dbReference type="EMBL" id="ML975420">
    <property type="protein sequence ID" value="KAF1829867.1"/>
    <property type="molecule type" value="Genomic_DNA"/>
</dbReference>
<evidence type="ECO:0000313" key="2">
    <source>
        <dbReference type="EMBL" id="KAF1829867.1"/>
    </source>
</evidence>
<protein>
    <submittedName>
        <fullName evidence="2">Uncharacterized protein</fullName>
    </submittedName>
</protein>
<name>A0A6A5K544_9PLEO</name>
<reference evidence="2" key="1">
    <citation type="submission" date="2020-01" db="EMBL/GenBank/DDBJ databases">
        <authorList>
            <consortium name="DOE Joint Genome Institute"/>
            <person name="Haridas S."/>
            <person name="Albert R."/>
            <person name="Binder M."/>
            <person name="Bloem J."/>
            <person name="Labutti K."/>
            <person name="Salamov A."/>
            <person name="Andreopoulos B."/>
            <person name="Baker S.E."/>
            <person name="Barry K."/>
            <person name="Bills G."/>
            <person name="Bluhm B.H."/>
            <person name="Cannon C."/>
            <person name="Castanera R."/>
            <person name="Culley D.E."/>
            <person name="Daum C."/>
            <person name="Ezra D."/>
            <person name="Gonzalez J.B."/>
            <person name="Henrissat B."/>
            <person name="Kuo A."/>
            <person name="Liang C."/>
            <person name="Lipzen A."/>
            <person name="Lutzoni F."/>
            <person name="Magnuson J."/>
            <person name="Mondo S."/>
            <person name="Nolan M."/>
            <person name="Ohm R."/>
            <person name="Pangilinan J."/>
            <person name="Park H.-J."/>
            <person name="Ramirez L."/>
            <person name="Alfaro M."/>
            <person name="Sun H."/>
            <person name="Tritt A."/>
            <person name="Yoshinaga Y."/>
            <person name="Zwiers L.-H."/>
            <person name="Turgeon B.G."/>
            <person name="Goodwin S.B."/>
            <person name="Spatafora J.W."/>
            <person name="Crous P.W."/>
            <person name="Grigoriev I.V."/>
        </authorList>
    </citation>
    <scope>NUCLEOTIDE SEQUENCE</scope>
    <source>
        <strain evidence="2">P77</strain>
    </source>
</reference>
<organism evidence="2 3">
    <name type="scientific">Decorospora gaudefroyi</name>
    <dbReference type="NCBI Taxonomy" id="184978"/>
    <lineage>
        <taxon>Eukaryota</taxon>
        <taxon>Fungi</taxon>
        <taxon>Dikarya</taxon>
        <taxon>Ascomycota</taxon>
        <taxon>Pezizomycotina</taxon>
        <taxon>Dothideomycetes</taxon>
        <taxon>Pleosporomycetidae</taxon>
        <taxon>Pleosporales</taxon>
        <taxon>Pleosporineae</taxon>
        <taxon>Pleosporaceae</taxon>
        <taxon>Decorospora</taxon>
    </lineage>
</organism>
<feature type="signal peptide" evidence="1">
    <location>
        <begin position="1"/>
        <end position="22"/>
    </location>
</feature>
<gene>
    <name evidence="2" type="ORF">BDW02DRAFT_126738</name>
</gene>
<keyword evidence="1" id="KW-0732">Signal</keyword>
<evidence type="ECO:0000313" key="3">
    <source>
        <dbReference type="Proteomes" id="UP000800040"/>
    </source>
</evidence>
<keyword evidence="3" id="KW-1185">Reference proteome</keyword>
<dbReference type="AlphaFoldDB" id="A0A6A5K544"/>
<dbReference type="Proteomes" id="UP000800040">
    <property type="component" value="Unassembled WGS sequence"/>
</dbReference>
<feature type="chain" id="PRO_5025612678" evidence="1">
    <location>
        <begin position="23"/>
        <end position="129"/>
    </location>
</feature>
<accession>A0A6A5K544</accession>